<feature type="domain" description="Baseplate hub protein gp44/GpP-like C-terminal" evidence="2">
    <location>
        <begin position="257"/>
        <end position="342"/>
    </location>
</feature>
<sequence length="375" mass="41296">MPTNADDHKVRLRVNGMDYGGWTRVSIGAGIERQARDFDLGVSWQWPGQDQPLPVKQGDKAQLWIGQDLVLTGWVFATPISYNPDQITRAVVGRSLTADLVDTSAVTEPGQWRQQSVQQVVQALVQHLGLQVVSQVAETAALTDHTIEPGETVFESIDRLLTLSRLLSTDDAQGRVVIAEPGSAGRAHDAIEYGKNVLEASAGLDFAQVMSEYRVVGQKSGTDESWAQDTNEVAASVTDPRATRHRPLLIHQQGQLTPQLAAERVNWERGSRMGKALAATYKLQGWRQSNGVLWVPNLIVRVKDPCIGFDRDMLITEVQYSLDEGGTVCTVQVAPPEAVLPEPQDPYKARKLKKGGKADNFEYLLPPDWDKDITS</sequence>
<dbReference type="AlphaFoldDB" id="A0AA42HQJ1"/>
<evidence type="ECO:0000259" key="3">
    <source>
        <dbReference type="Pfam" id="PF22255"/>
    </source>
</evidence>
<feature type="domain" description="Baseplate hub protein gp44-like N-terminal" evidence="1">
    <location>
        <begin position="9"/>
        <end position="95"/>
    </location>
</feature>
<gene>
    <name evidence="4" type="ORF">N7330_06920</name>
</gene>
<dbReference type="SUPFAM" id="SSF69279">
    <property type="entry name" value="Phage tail proteins"/>
    <property type="match status" value="2"/>
</dbReference>
<dbReference type="PIRSF" id="PIRSF004440">
    <property type="entry name" value="GpP"/>
    <property type="match status" value="1"/>
</dbReference>
<dbReference type="EMBL" id="JAODZU010000006">
    <property type="protein sequence ID" value="MDH0362787.1"/>
    <property type="molecule type" value="Genomic_DNA"/>
</dbReference>
<dbReference type="Pfam" id="PF22255">
    <property type="entry name" value="Gp44-like_2nd"/>
    <property type="match status" value="1"/>
</dbReference>
<dbReference type="Gene3D" id="2.30.300.10">
    <property type="entry name" value="Baseplate protein-like domain - beta roll fold"/>
    <property type="match status" value="1"/>
</dbReference>
<evidence type="ECO:0000259" key="1">
    <source>
        <dbReference type="Pfam" id="PF21683"/>
    </source>
</evidence>
<dbReference type="InterPro" id="IPR049354">
    <property type="entry name" value="GpP-like_N"/>
</dbReference>
<dbReference type="InterPro" id="IPR053981">
    <property type="entry name" value="Gp44/GpP-like_2nd"/>
</dbReference>
<feature type="domain" description="Baseplate hub protein gp44/GpP-like second" evidence="3">
    <location>
        <begin position="97"/>
        <end position="179"/>
    </location>
</feature>
<comment type="caution">
    <text evidence="4">The sequence shown here is derived from an EMBL/GenBank/DDBJ whole genome shotgun (WGS) entry which is preliminary data.</text>
</comment>
<evidence type="ECO:0000259" key="2">
    <source>
        <dbReference type="Pfam" id="PF21929"/>
    </source>
</evidence>
<dbReference type="Gene3D" id="3.30.1920.10">
    <property type="entry name" value="Baseplate protein-like domains - 2 layer sandwich fold"/>
    <property type="match status" value="1"/>
</dbReference>
<dbReference type="InterPro" id="IPR026276">
    <property type="entry name" value="Baseplate_GpP"/>
</dbReference>
<reference evidence="4" key="1">
    <citation type="submission" date="2022-09" db="EMBL/GenBank/DDBJ databases">
        <title>Intensive care unit water sources are persistently colonized with multi-drug resistant bacteria and are the site of extensive horizontal gene transfer of antibiotic resistance genes.</title>
        <authorList>
            <person name="Diorio-Toth L."/>
        </authorList>
    </citation>
    <scope>NUCLEOTIDE SEQUENCE</scope>
    <source>
        <strain evidence="4">GD04130</strain>
    </source>
</reference>
<protein>
    <submittedName>
        <fullName evidence="4">Baseplate protein</fullName>
    </submittedName>
</protein>
<dbReference type="Pfam" id="PF21929">
    <property type="entry name" value="GpP_4th"/>
    <property type="match status" value="1"/>
</dbReference>
<organism evidence="4 5">
    <name type="scientific">Comamonas aquatica</name>
    <dbReference type="NCBI Taxonomy" id="225991"/>
    <lineage>
        <taxon>Bacteria</taxon>
        <taxon>Pseudomonadati</taxon>
        <taxon>Pseudomonadota</taxon>
        <taxon>Betaproteobacteria</taxon>
        <taxon>Burkholderiales</taxon>
        <taxon>Comamonadaceae</taxon>
        <taxon>Comamonas</taxon>
    </lineage>
</organism>
<proteinExistence type="predicted"/>
<dbReference type="Pfam" id="PF21683">
    <property type="entry name" value="GpP-like_1st"/>
    <property type="match status" value="1"/>
</dbReference>
<dbReference type="InterPro" id="IPR023399">
    <property type="entry name" value="Baseplate-like_2-layer_sand"/>
</dbReference>
<dbReference type="Proteomes" id="UP001158297">
    <property type="component" value="Unassembled WGS sequence"/>
</dbReference>
<evidence type="ECO:0000313" key="5">
    <source>
        <dbReference type="Proteomes" id="UP001158297"/>
    </source>
</evidence>
<name>A0AA42HQJ1_9BURK</name>
<dbReference type="RefSeq" id="WP_279859895.1">
    <property type="nucleotide sequence ID" value="NZ_JAODZU010000006.1"/>
</dbReference>
<dbReference type="InterPro" id="IPR053982">
    <property type="entry name" value="Gp44/GpP-like_C"/>
</dbReference>
<dbReference type="Gene3D" id="3.55.50.10">
    <property type="entry name" value="Baseplate protein-like domains"/>
    <property type="match status" value="1"/>
</dbReference>
<accession>A0AA42HQJ1</accession>
<evidence type="ECO:0000313" key="4">
    <source>
        <dbReference type="EMBL" id="MDH0362787.1"/>
    </source>
</evidence>